<reference evidence="2 3" key="1">
    <citation type="submission" date="2019-01" db="EMBL/GenBank/DDBJ databases">
        <title>Draft genome sequence of Psathyrella aberdarensis IHI B618.</title>
        <authorList>
            <person name="Buettner E."/>
            <person name="Kellner H."/>
        </authorList>
    </citation>
    <scope>NUCLEOTIDE SEQUENCE [LARGE SCALE GENOMIC DNA]</scope>
    <source>
        <strain evidence="2 3">IHI B618</strain>
    </source>
</reference>
<feature type="unsure residue" description="D or N" evidence="2">
    <location>
        <position position="76"/>
    </location>
</feature>
<name>A0A4Q2D0Q7_9AGAR</name>
<dbReference type="Proteomes" id="UP000290288">
    <property type="component" value="Unassembled WGS sequence"/>
</dbReference>
<organism evidence="2 3">
    <name type="scientific">Candolleomyces aberdarensis</name>
    <dbReference type="NCBI Taxonomy" id="2316362"/>
    <lineage>
        <taxon>Eukaryota</taxon>
        <taxon>Fungi</taxon>
        <taxon>Dikarya</taxon>
        <taxon>Basidiomycota</taxon>
        <taxon>Agaricomycotina</taxon>
        <taxon>Agaricomycetes</taxon>
        <taxon>Agaricomycetidae</taxon>
        <taxon>Agaricales</taxon>
        <taxon>Agaricineae</taxon>
        <taxon>Psathyrellaceae</taxon>
        <taxon>Candolleomyces</taxon>
    </lineage>
</organism>
<dbReference type="STRING" id="2316362.A0A4Q2D0Q7"/>
<evidence type="ECO:0000256" key="1">
    <source>
        <dbReference type="SAM" id="MobiDB-lite"/>
    </source>
</evidence>
<feature type="region of interest" description="Disordered" evidence="1">
    <location>
        <begin position="1"/>
        <end position="72"/>
    </location>
</feature>
<proteinExistence type="predicted"/>
<evidence type="ECO:0000313" key="3">
    <source>
        <dbReference type="Proteomes" id="UP000290288"/>
    </source>
</evidence>
<comment type="caution">
    <text evidence="2">The sequence shown here is derived from an EMBL/GenBank/DDBJ whole genome shotgun (WGS) entry which is preliminary data.</text>
</comment>
<feature type="compositionally biased region" description="Polar residues" evidence="1">
    <location>
        <begin position="9"/>
        <end position="20"/>
    </location>
</feature>
<dbReference type="AlphaFoldDB" id="A0A4Q2D0Q7"/>
<gene>
    <name evidence="2" type="ORF">EST38_g13829</name>
</gene>
<keyword evidence="3" id="KW-1185">Reference proteome</keyword>
<evidence type="ECO:0000313" key="2">
    <source>
        <dbReference type="EMBL" id="RXW12026.1"/>
    </source>
</evidence>
<sequence>MEAAAGAKTSHNAKPTSKGQSAKKPVPVAPGASKSINNTQQTIAAAATTATTQPPSQTSTVIPSTETQVTQPPHLDTDEFEWQASQLDFDFTYSCSALPSAVLPQNNAQVAPAVQAGSNVDPPKLDKDLFANINIPPLVKTAPILHGPSQPPPPKKKAASSGNRKAEAPYCCCDCQDYETLTKHQKKVSPEEQLQPSSILEAYLQALRPTEEPTSAPGAAPPS</sequence>
<feature type="compositionally biased region" description="Low complexity" evidence="1">
    <location>
        <begin position="39"/>
        <end position="65"/>
    </location>
</feature>
<protein>
    <submittedName>
        <fullName evidence="2">Uncharacterized protein</fullName>
    </submittedName>
</protein>
<accession>A0A4Q2D0Q7</accession>
<dbReference type="EMBL" id="SDEE01001458">
    <property type="protein sequence ID" value="RXW12026.1"/>
    <property type="molecule type" value="Genomic_DNA"/>
</dbReference>
<feature type="region of interest" description="Disordered" evidence="1">
    <location>
        <begin position="143"/>
        <end position="163"/>
    </location>
</feature>